<keyword evidence="5" id="KW-0326">Glycosidase</keyword>
<dbReference type="SUPFAM" id="SSF49785">
    <property type="entry name" value="Galactose-binding domain-like"/>
    <property type="match status" value="1"/>
</dbReference>
<dbReference type="Pfam" id="PF00754">
    <property type="entry name" value="F5_F8_type_C"/>
    <property type="match status" value="1"/>
</dbReference>
<comment type="caution">
    <text evidence="8">The sequence shown here is derived from an EMBL/GenBank/DDBJ whole genome shotgun (WGS) entry which is preliminary data.</text>
</comment>
<feature type="domain" description="F5/8 type C" evidence="7">
    <location>
        <begin position="653"/>
        <end position="743"/>
    </location>
</feature>
<dbReference type="EMBL" id="RJJR01000013">
    <property type="protein sequence ID" value="RNI34538.1"/>
    <property type="molecule type" value="Genomic_DNA"/>
</dbReference>
<dbReference type="Pfam" id="PF02838">
    <property type="entry name" value="Glyco_hydro_20b"/>
    <property type="match status" value="1"/>
</dbReference>
<organism evidence="8 9">
    <name type="scientific">Hanamia caeni</name>
    <dbReference type="NCBI Taxonomy" id="2294116"/>
    <lineage>
        <taxon>Bacteria</taxon>
        <taxon>Pseudomonadati</taxon>
        <taxon>Bacteroidota</taxon>
        <taxon>Chitinophagia</taxon>
        <taxon>Chitinophagales</taxon>
        <taxon>Chitinophagaceae</taxon>
        <taxon>Hanamia</taxon>
    </lineage>
</organism>
<comment type="catalytic activity">
    <reaction evidence="1">
        <text>Hydrolysis of terminal non-reducing N-acetyl-D-hexosamine residues in N-acetyl-beta-D-hexosaminides.</text>
        <dbReference type="EC" id="3.2.1.52"/>
    </reaction>
</comment>
<dbReference type="InterPro" id="IPR059177">
    <property type="entry name" value="GH29D-like_dom"/>
</dbReference>
<evidence type="ECO:0000313" key="9">
    <source>
        <dbReference type="Proteomes" id="UP000267223"/>
    </source>
</evidence>
<evidence type="ECO:0000313" key="8">
    <source>
        <dbReference type="EMBL" id="RNI34538.1"/>
    </source>
</evidence>
<dbReference type="InterPro" id="IPR029018">
    <property type="entry name" value="Hex-like_dom2"/>
</dbReference>
<dbReference type="Gene3D" id="3.30.379.10">
    <property type="entry name" value="Chitobiase/beta-hexosaminidase domain 2-like"/>
    <property type="match status" value="1"/>
</dbReference>
<dbReference type="PANTHER" id="PTHR22600:SF57">
    <property type="entry name" value="BETA-N-ACETYLHEXOSAMINIDASE"/>
    <property type="match status" value="1"/>
</dbReference>
<dbReference type="RefSeq" id="WP_123121597.1">
    <property type="nucleotide sequence ID" value="NZ_RJJR01000013.1"/>
</dbReference>
<dbReference type="Pfam" id="PF13290">
    <property type="entry name" value="CHB_HEX_C_1"/>
    <property type="match status" value="1"/>
</dbReference>
<dbReference type="PRINTS" id="PR00738">
    <property type="entry name" value="GLHYDRLASE20"/>
</dbReference>
<dbReference type="GO" id="GO:0030203">
    <property type="term" value="P:glycosaminoglycan metabolic process"/>
    <property type="evidence" value="ECO:0007669"/>
    <property type="project" value="TreeGrafter"/>
</dbReference>
<evidence type="ECO:0000256" key="4">
    <source>
        <dbReference type="ARBA" id="ARBA00022801"/>
    </source>
</evidence>
<name>A0A3M9NC51_9BACT</name>
<dbReference type="PANTHER" id="PTHR22600">
    <property type="entry name" value="BETA-HEXOSAMINIDASE"/>
    <property type="match status" value="1"/>
</dbReference>
<dbReference type="PROSITE" id="PS50022">
    <property type="entry name" value="FA58C_3"/>
    <property type="match status" value="1"/>
</dbReference>
<dbReference type="AlphaFoldDB" id="A0A3M9NC51"/>
<dbReference type="Pfam" id="PF00728">
    <property type="entry name" value="Glyco_hydro_20"/>
    <property type="match status" value="1"/>
</dbReference>
<dbReference type="Proteomes" id="UP000267223">
    <property type="component" value="Unassembled WGS sequence"/>
</dbReference>
<dbReference type="CDD" id="cd06563">
    <property type="entry name" value="GH20_chitobiase-like"/>
    <property type="match status" value="1"/>
</dbReference>
<dbReference type="SUPFAM" id="SSF51445">
    <property type="entry name" value="(Trans)glycosidases"/>
    <property type="match status" value="1"/>
</dbReference>
<evidence type="ECO:0000256" key="6">
    <source>
        <dbReference type="PIRSR" id="PIRSR625705-1"/>
    </source>
</evidence>
<dbReference type="InterPro" id="IPR025705">
    <property type="entry name" value="Beta_hexosaminidase_sua/sub"/>
</dbReference>
<evidence type="ECO:0000259" key="7">
    <source>
        <dbReference type="PROSITE" id="PS50022"/>
    </source>
</evidence>
<dbReference type="Gene3D" id="2.60.120.260">
    <property type="entry name" value="Galactose-binding domain-like"/>
    <property type="match status" value="1"/>
</dbReference>
<evidence type="ECO:0000256" key="2">
    <source>
        <dbReference type="ARBA" id="ARBA00006285"/>
    </source>
</evidence>
<dbReference type="InterPro" id="IPR008979">
    <property type="entry name" value="Galactose-bd-like_sf"/>
</dbReference>
<keyword evidence="9" id="KW-1185">Reference proteome</keyword>
<evidence type="ECO:0000256" key="3">
    <source>
        <dbReference type="ARBA" id="ARBA00012663"/>
    </source>
</evidence>
<evidence type="ECO:0000256" key="5">
    <source>
        <dbReference type="ARBA" id="ARBA00023295"/>
    </source>
</evidence>
<keyword evidence="4" id="KW-0378">Hydrolase</keyword>
<reference evidence="8 9" key="1">
    <citation type="submission" date="2018-11" db="EMBL/GenBank/DDBJ databases">
        <title>Draft genome sequence of Ferruginibacter sp. BO-59.</title>
        <authorList>
            <person name="Im W.T."/>
        </authorList>
    </citation>
    <scope>NUCLEOTIDE SEQUENCE [LARGE SCALE GENOMIC DNA]</scope>
    <source>
        <strain evidence="8 9">BO-59</strain>
    </source>
</reference>
<dbReference type="InterPro" id="IPR015882">
    <property type="entry name" value="HEX_bac_N"/>
</dbReference>
<gene>
    <name evidence="8" type="ORF">EFY79_15290</name>
</gene>
<dbReference type="EC" id="3.2.1.52" evidence="3"/>
<evidence type="ECO:0000256" key="1">
    <source>
        <dbReference type="ARBA" id="ARBA00001231"/>
    </source>
</evidence>
<dbReference type="Gene3D" id="3.20.20.80">
    <property type="entry name" value="Glycosidases"/>
    <property type="match status" value="1"/>
</dbReference>
<feature type="active site" description="Proton donor" evidence="6">
    <location>
        <position position="336"/>
    </location>
</feature>
<protein>
    <recommendedName>
        <fullName evidence="3">beta-N-acetylhexosaminidase</fullName>
        <ecNumber evidence="3">3.2.1.52</ecNumber>
    </recommendedName>
</protein>
<comment type="similarity">
    <text evidence="2">Belongs to the glycosyl hydrolase 20 family.</text>
</comment>
<dbReference type="GO" id="GO:0004563">
    <property type="term" value="F:beta-N-acetylhexosaminidase activity"/>
    <property type="evidence" value="ECO:0007669"/>
    <property type="project" value="UniProtKB-EC"/>
</dbReference>
<accession>A0A3M9NC51</accession>
<dbReference type="SUPFAM" id="SSF55545">
    <property type="entry name" value="beta-N-acetylhexosaminidase-like domain"/>
    <property type="match status" value="1"/>
</dbReference>
<dbReference type="InterPro" id="IPR017853">
    <property type="entry name" value="GH"/>
</dbReference>
<sequence>MQLTKRWSVVLILLFPLFGIAQKQVNIIPKPLSLIVEEGHFTIDKNTGIIFNSKEKDLHHAAIFFNSFIKNVSGISLPFNVKKNKFIIFEIKKTAKIGNEGYLLDVSPSSIKIVANTKAGIIYGMQSLFQTLPQVRTNATLEVPCMKVTDYPAFKWRGMHLDVCRHFFSPEMVKEYIDLLSEYKFNTFHMHLTDDQGWRLEIKKYPKLTSVGAWRADRRGIPWSESQPTQPGEPTTYGGYYTQDQVRDIVAYAKDRNITIVPEIEMPGHSEAAIAAYPWLSCTQQAQTTITGGVYPRDVQTSYCPANDSVFTFLENVLTEVMQLFPSKYIHVGGDEVDKTPWKNDPRCQALMKKLGYTDVDQLQSYFIRRIEKFLIAHHRKLIGWDEILEGGLAPEATVMSWRGESGGIKAAKMKHDVVMTPGTPLYFDHYQAGPAGEPPAIGGFNTLKMVYDYYPIPKELDSTDAQYVLGAQANVWAEFIASRQHLEYMVLPRMLALSEILWTPKDEKNYVDFYNRLQNQFRAFDQKGFNYCPGNFTVAIKPVSENGKLSVTLSSEIPGSEIYYTTDGADPNAGSNKYINPVNIDSSVTVKAVIVENGKVMGVKPAEQKFVMDKAIGRNVAYVNLPSKYYPADGPNTLTDGVRGTTSPGKFWHAFDGDDLIATIDLDQPTSVHQIIIGCLQSYNDWIFLPQSVTYEISNDGTNFTNLGTVKNDISPDEKNAVIKDFTLDFPGRNARYIRVTAKNIGVCPKGHPGEGKPAWIFADEIMVQ</sequence>
<proteinExistence type="inferred from homology"/>
<dbReference type="GO" id="GO:0016020">
    <property type="term" value="C:membrane"/>
    <property type="evidence" value="ECO:0007669"/>
    <property type="project" value="TreeGrafter"/>
</dbReference>
<dbReference type="InterPro" id="IPR015883">
    <property type="entry name" value="Glyco_hydro_20_cat"/>
</dbReference>
<dbReference type="GO" id="GO:0005975">
    <property type="term" value="P:carbohydrate metabolic process"/>
    <property type="evidence" value="ECO:0007669"/>
    <property type="project" value="InterPro"/>
</dbReference>
<dbReference type="InterPro" id="IPR000421">
    <property type="entry name" value="FA58C"/>
</dbReference>
<dbReference type="OrthoDB" id="726159at2"/>